<evidence type="ECO:0000313" key="10">
    <source>
        <dbReference type="EMBL" id="KAK7397068.1"/>
    </source>
</evidence>
<evidence type="ECO:0000256" key="3">
    <source>
        <dbReference type="ARBA" id="ARBA00023015"/>
    </source>
</evidence>
<dbReference type="Gene3D" id="1.10.10.60">
    <property type="entry name" value="Homeodomain-like"/>
    <property type="match status" value="2"/>
</dbReference>
<feature type="compositionally biased region" description="Low complexity" evidence="7">
    <location>
        <begin position="296"/>
        <end position="312"/>
    </location>
</feature>
<dbReference type="PANTHER" id="PTHR47997:SF75">
    <property type="entry name" value="MYB DOMAIN PROTEIN 55"/>
    <property type="match status" value="1"/>
</dbReference>
<dbReference type="Pfam" id="PF00249">
    <property type="entry name" value="Myb_DNA-binding"/>
    <property type="match status" value="2"/>
</dbReference>
<dbReference type="EMBL" id="JAYMYS010000004">
    <property type="protein sequence ID" value="KAK7397068.1"/>
    <property type="molecule type" value="Genomic_DNA"/>
</dbReference>
<dbReference type="InterPro" id="IPR017930">
    <property type="entry name" value="Myb_dom"/>
</dbReference>
<dbReference type="PROSITE" id="PS51294">
    <property type="entry name" value="HTH_MYB"/>
    <property type="match status" value="2"/>
</dbReference>
<dbReference type="InterPro" id="IPR009057">
    <property type="entry name" value="Homeodomain-like_sf"/>
</dbReference>
<evidence type="ECO:0000259" key="9">
    <source>
        <dbReference type="PROSITE" id="PS51294"/>
    </source>
</evidence>
<keyword evidence="5" id="KW-0804">Transcription</keyword>
<keyword evidence="6" id="KW-0539">Nucleus</keyword>
<feature type="domain" description="Myb-like" evidence="8">
    <location>
        <begin position="62"/>
        <end position="112"/>
    </location>
</feature>
<feature type="region of interest" description="Disordered" evidence="7">
    <location>
        <begin position="119"/>
        <end position="150"/>
    </location>
</feature>
<feature type="domain" description="HTH myb-type" evidence="9">
    <location>
        <begin position="9"/>
        <end position="65"/>
    </location>
</feature>
<reference evidence="10 11" key="1">
    <citation type="submission" date="2024-01" db="EMBL/GenBank/DDBJ databases">
        <title>The genomes of 5 underutilized Papilionoideae crops provide insights into root nodulation and disease resistanc.</title>
        <authorList>
            <person name="Jiang F."/>
        </authorList>
    </citation>
    <scope>NUCLEOTIDE SEQUENCE [LARGE SCALE GENOMIC DNA]</scope>
    <source>
        <strain evidence="10">DUOXIRENSHENG_FW03</strain>
        <tissue evidence="10">Leaves</tissue>
    </source>
</reference>
<evidence type="ECO:0000256" key="1">
    <source>
        <dbReference type="ARBA" id="ARBA00004123"/>
    </source>
</evidence>
<feature type="region of interest" description="Disordered" evidence="7">
    <location>
        <begin position="273"/>
        <end position="312"/>
    </location>
</feature>
<dbReference type="PANTHER" id="PTHR47997">
    <property type="entry name" value="MYB DOMAIN PROTEIN 55"/>
    <property type="match status" value="1"/>
</dbReference>
<comment type="caution">
    <text evidence="10">The sequence shown here is derived from an EMBL/GenBank/DDBJ whole genome shotgun (WGS) entry which is preliminary data.</text>
</comment>
<keyword evidence="3" id="KW-0805">Transcription regulation</keyword>
<evidence type="ECO:0000256" key="6">
    <source>
        <dbReference type="ARBA" id="ARBA00023242"/>
    </source>
</evidence>
<dbReference type="FunFam" id="1.10.10.60:FF:000047">
    <property type="entry name" value="Myb transcription factor"/>
    <property type="match status" value="1"/>
</dbReference>
<proteinExistence type="predicted"/>
<feature type="region of interest" description="Disordered" evidence="7">
    <location>
        <begin position="181"/>
        <end position="200"/>
    </location>
</feature>
<dbReference type="PROSITE" id="PS50090">
    <property type="entry name" value="MYB_LIKE"/>
    <property type="match status" value="2"/>
</dbReference>
<name>A0AAN9SI00_PSOTE</name>
<feature type="domain" description="HTH myb-type" evidence="9">
    <location>
        <begin position="66"/>
        <end position="116"/>
    </location>
</feature>
<keyword evidence="4" id="KW-0238">DNA-binding</keyword>
<gene>
    <name evidence="10" type="ORF">VNO78_18235</name>
</gene>
<evidence type="ECO:0000256" key="7">
    <source>
        <dbReference type="SAM" id="MobiDB-lite"/>
    </source>
</evidence>
<dbReference type="GO" id="GO:0003677">
    <property type="term" value="F:DNA binding"/>
    <property type="evidence" value="ECO:0007669"/>
    <property type="project" value="UniProtKB-KW"/>
</dbReference>
<feature type="compositionally biased region" description="Polar residues" evidence="7">
    <location>
        <begin position="274"/>
        <end position="295"/>
    </location>
</feature>
<dbReference type="AlphaFoldDB" id="A0AAN9SI00"/>
<dbReference type="InterPro" id="IPR001005">
    <property type="entry name" value="SANT/Myb"/>
</dbReference>
<evidence type="ECO:0000256" key="5">
    <source>
        <dbReference type="ARBA" id="ARBA00023163"/>
    </source>
</evidence>
<organism evidence="10 11">
    <name type="scientific">Psophocarpus tetragonolobus</name>
    <name type="common">Winged bean</name>
    <name type="synonym">Dolichos tetragonolobus</name>
    <dbReference type="NCBI Taxonomy" id="3891"/>
    <lineage>
        <taxon>Eukaryota</taxon>
        <taxon>Viridiplantae</taxon>
        <taxon>Streptophyta</taxon>
        <taxon>Embryophyta</taxon>
        <taxon>Tracheophyta</taxon>
        <taxon>Spermatophyta</taxon>
        <taxon>Magnoliopsida</taxon>
        <taxon>eudicotyledons</taxon>
        <taxon>Gunneridae</taxon>
        <taxon>Pentapetalae</taxon>
        <taxon>rosids</taxon>
        <taxon>fabids</taxon>
        <taxon>Fabales</taxon>
        <taxon>Fabaceae</taxon>
        <taxon>Papilionoideae</taxon>
        <taxon>50 kb inversion clade</taxon>
        <taxon>NPAAA clade</taxon>
        <taxon>indigoferoid/millettioid clade</taxon>
        <taxon>Phaseoleae</taxon>
        <taxon>Psophocarpus</taxon>
    </lineage>
</organism>
<dbReference type="GO" id="GO:0005634">
    <property type="term" value="C:nucleus"/>
    <property type="evidence" value="ECO:0007669"/>
    <property type="project" value="UniProtKB-SubCell"/>
</dbReference>
<keyword evidence="2" id="KW-0677">Repeat</keyword>
<dbReference type="SUPFAM" id="SSF46689">
    <property type="entry name" value="Homeodomain-like"/>
    <property type="match status" value="1"/>
</dbReference>
<evidence type="ECO:0000259" key="8">
    <source>
        <dbReference type="PROSITE" id="PS50090"/>
    </source>
</evidence>
<keyword evidence="11" id="KW-1185">Reference proteome</keyword>
<sequence length="432" mass="48180">MGRHSCCYKQKLRKGLWSPEEDEKLLNYITKHGHGCWSSVPKLAGLQRCGKSCRLRWINYLRPDLKRGAFSQQEENSIIELHAVLGNRWSQIAAQLPGRTDNEIKNLWNSCLKKKLRQRGIDPNTHQPLSEVENEKDKSLTADRSNQKASNEVGFVETPKAKPITTTTSMPMDRYPLEVSSTSKISSATNNNSSTLDRFGTCQDNSSITSPEMMGMGYFPFQHLNYGPNMGLTTANPNTTPVCFMPSSTSSQMMSELNSTMLHSMFPSHVKPTVSLQSNNNPSSISSDGVQNWEGSTFSNNNNASKSNGSSSCSIQLQSNTNFLDNSTITWGLQAESATKADKEARSSHVIPLQSEQEDIKWSEYLNNTPFFLGSTVQHQTTNSLYGDEVKPESGFIADESSTSWNHSQHFQPSDIYTKDIQRFSVAFGQTL</sequence>
<feature type="domain" description="Myb-like" evidence="8">
    <location>
        <begin position="9"/>
        <end position="61"/>
    </location>
</feature>
<accession>A0AAN9SI00</accession>
<dbReference type="InterPro" id="IPR051953">
    <property type="entry name" value="Plant_SW-associated_TFs"/>
</dbReference>
<comment type="subcellular location">
    <subcellularLocation>
        <location evidence="1">Nucleus</location>
    </subcellularLocation>
</comment>
<dbReference type="SMART" id="SM00717">
    <property type="entry name" value="SANT"/>
    <property type="match status" value="2"/>
</dbReference>
<dbReference type="CDD" id="cd00167">
    <property type="entry name" value="SANT"/>
    <property type="match status" value="2"/>
</dbReference>
<evidence type="ECO:0000256" key="4">
    <source>
        <dbReference type="ARBA" id="ARBA00023125"/>
    </source>
</evidence>
<dbReference type="Proteomes" id="UP001386955">
    <property type="component" value="Unassembled WGS sequence"/>
</dbReference>
<evidence type="ECO:0000256" key="2">
    <source>
        <dbReference type="ARBA" id="ARBA00022737"/>
    </source>
</evidence>
<protein>
    <submittedName>
        <fullName evidence="10">Uncharacterized protein</fullName>
    </submittedName>
</protein>
<evidence type="ECO:0000313" key="11">
    <source>
        <dbReference type="Proteomes" id="UP001386955"/>
    </source>
</evidence>
<dbReference type="FunFam" id="1.10.10.60:FF:000221">
    <property type="entry name" value="MYB transcription factor"/>
    <property type="match status" value="1"/>
</dbReference>